<reference evidence="1" key="1">
    <citation type="submission" date="2016-07" db="EMBL/GenBank/DDBJ databases">
        <authorList>
            <person name="Bretaudeau A."/>
        </authorList>
    </citation>
    <scope>NUCLEOTIDE SEQUENCE</scope>
    <source>
        <strain evidence="1">Rice</strain>
        <tissue evidence="1">Whole body</tissue>
    </source>
</reference>
<dbReference type="AlphaFoldDB" id="A0A2H1WZC6"/>
<evidence type="ECO:0000313" key="1">
    <source>
        <dbReference type="EMBL" id="SOQ58378.1"/>
    </source>
</evidence>
<dbReference type="EMBL" id="ODYU01012199">
    <property type="protein sequence ID" value="SOQ58378.1"/>
    <property type="molecule type" value="Genomic_DNA"/>
</dbReference>
<organism evidence="1">
    <name type="scientific">Spodoptera frugiperda</name>
    <name type="common">Fall armyworm</name>
    <dbReference type="NCBI Taxonomy" id="7108"/>
    <lineage>
        <taxon>Eukaryota</taxon>
        <taxon>Metazoa</taxon>
        <taxon>Ecdysozoa</taxon>
        <taxon>Arthropoda</taxon>
        <taxon>Hexapoda</taxon>
        <taxon>Insecta</taxon>
        <taxon>Pterygota</taxon>
        <taxon>Neoptera</taxon>
        <taxon>Endopterygota</taxon>
        <taxon>Lepidoptera</taxon>
        <taxon>Glossata</taxon>
        <taxon>Ditrysia</taxon>
        <taxon>Noctuoidea</taxon>
        <taxon>Noctuidae</taxon>
        <taxon>Amphipyrinae</taxon>
        <taxon>Spodoptera</taxon>
    </lineage>
</organism>
<accession>A0A2H1WZC6</accession>
<proteinExistence type="predicted"/>
<sequence>MDGGYGIGIGVNWASNNLTHTTKHNASVFSRRFSVRSWYHSGRASPFLPNHGSPTLKPLFSGCHN</sequence>
<name>A0A2H1WZC6_SPOFR</name>
<gene>
    <name evidence="1" type="ORF">SFRICE_033297</name>
</gene>
<protein>
    <submittedName>
        <fullName evidence="1">SFRICE_033297</fullName>
    </submittedName>
</protein>